<proteinExistence type="predicted"/>
<reference evidence="1 2" key="1">
    <citation type="submission" date="2018-02" db="EMBL/GenBank/DDBJ databases">
        <title>Complete genome sequencing of Faecalibacterium prausnitzii strains isolated from the human gut.</title>
        <authorList>
            <person name="Fitzgerald B.C."/>
            <person name="Shkoporov A.N."/>
            <person name="Ross P.R."/>
            <person name="Hill C."/>
        </authorList>
    </citation>
    <scope>NUCLEOTIDE SEQUENCE [LARGE SCALE GENOMIC DNA]</scope>
    <source>
        <strain evidence="1 2">APC942/31-1</strain>
    </source>
</reference>
<gene>
    <name evidence="1" type="ORF">C4886_07950</name>
</gene>
<evidence type="ECO:0000313" key="2">
    <source>
        <dbReference type="Proteomes" id="UP000253208"/>
    </source>
</evidence>
<organism evidence="1 2">
    <name type="scientific">Blautia obeum</name>
    <dbReference type="NCBI Taxonomy" id="40520"/>
    <lineage>
        <taxon>Bacteria</taxon>
        <taxon>Bacillati</taxon>
        <taxon>Bacillota</taxon>
        <taxon>Clostridia</taxon>
        <taxon>Lachnospirales</taxon>
        <taxon>Lachnospiraceae</taxon>
        <taxon>Blautia</taxon>
    </lineage>
</organism>
<evidence type="ECO:0000313" key="1">
    <source>
        <dbReference type="EMBL" id="RCH44234.1"/>
    </source>
</evidence>
<dbReference type="AlphaFoldDB" id="A0A367G2J1"/>
<name>A0A367G2J1_9FIRM</name>
<dbReference type="Proteomes" id="UP000253208">
    <property type="component" value="Unassembled WGS sequence"/>
</dbReference>
<accession>A0A367G2J1</accession>
<sequence length="92" mass="10502">MICMVLPPSFCARILKCISAFHSGIYFIRKGRKCKGIFRDHHKIIRFSHKIVMDRKDGTVIIKVHEALLFTGNIPRIAKRVAENGVNSNHEA</sequence>
<protein>
    <submittedName>
        <fullName evidence="1">Uncharacterized protein</fullName>
    </submittedName>
</protein>
<dbReference type="EMBL" id="PSQG01000009">
    <property type="protein sequence ID" value="RCH44234.1"/>
    <property type="molecule type" value="Genomic_DNA"/>
</dbReference>
<comment type="caution">
    <text evidence="1">The sequence shown here is derived from an EMBL/GenBank/DDBJ whole genome shotgun (WGS) entry which is preliminary data.</text>
</comment>